<proteinExistence type="predicted"/>
<name>A0ABR1JZS2_9AGAR</name>
<keyword evidence="2" id="KW-1185">Reference proteome</keyword>
<dbReference type="EMBL" id="JBANRG010000004">
    <property type="protein sequence ID" value="KAK7467329.1"/>
    <property type="molecule type" value="Genomic_DNA"/>
</dbReference>
<organism evidence="1 2">
    <name type="scientific">Marasmiellus scandens</name>
    <dbReference type="NCBI Taxonomy" id="2682957"/>
    <lineage>
        <taxon>Eukaryota</taxon>
        <taxon>Fungi</taxon>
        <taxon>Dikarya</taxon>
        <taxon>Basidiomycota</taxon>
        <taxon>Agaricomycotina</taxon>
        <taxon>Agaricomycetes</taxon>
        <taxon>Agaricomycetidae</taxon>
        <taxon>Agaricales</taxon>
        <taxon>Marasmiineae</taxon>
        <taxon>Omphalotaceae</taxon>
        <taxon>Marasmiellus</taxon>
    </lineage>
</organism>
<reference evidence="1 2" key="1">
    <citation type="submission" date="2024-01" db="EMBL/GenBank/DDBJ databases">
        <title>A draft genome for the cacao thread blight pathogen Marasmiellus scandens.</title>
        <authorList>
            <person name="Baruah I.K."/>
            <person name="Leung J."/>
            <person name="Bukari Y."/>
            <person name="Amoako-Attah I."/>
            <person name="Meinhardt L.W."/>
            <person name="Bailey B.A."/>
            <person name="Cohen S.P."/>
        </authorList>
    </citation>
    <scope>NUCLEOTIDE SEQUENCE [LARGE SCALE GENOMIC DNA]</scope>
    <source>
        <strain evidence="1 2">GH-19</strain>
    </source>
</reference>
<dbReference type="Proteomes" id="UP001498398">
    <property type="component" value="Unassembled WGS sequence"/>
</dbReference>
<protein>
    <submittedName>
        <fullName evidence="1">Uncharacterized protein</fullName>
    </submittedName>
</protein>
<comment type="caution">
    <text evidence="1">The sequence shown here is derived from an EMBL/GenBank/DDBJ whole genome shotgun (WGS) entry which is preliminary data.</text>
</comment>
<gene>
    <name evidence="1" type="ORF">VKT23_004386</name>
</gene>
<evidence type="ECO:0000313" key="2">
    <source>
        <dbReference type="Proteomes" id="UP001498398"/>
    </source>
</evidence>
<evidence type="ECO:0000313" key="1">
    <source>
        <dbReference type="EMBL" id="KAK7467329.1"/>
    </source>
</evidence>
<accession>A0ABR1JZS2</accession>
<sequence>MTDKTGLTDDSGPSAHMNSFLKERLSVLPNISDVQRCTDAIGLSSRRSTCIEITIVTDKQSDEGFPSFLQLPTVIKESKDDLGLEDLSDLEKTSP</sequence>